<evidence type="ECO:0000313" key="2">
    <source>
        <dbReference type="EMBL" id="JAH41807.1"/>
    </source>
</evidence>
<evidence type="ECO:0000256" key="1">
    <source>
        <dbReference type="SAM" id="MobiDB-lite"/>
    </source>
</evidence>
<feature type="region of interest" description="Disordered" evidence="1">
    <location>
        <begin position="1"/>
        <end position="31"/>
    </location>
</feature>
<protein>
    <submittedName>
        <fullName evidence="2">Uncharacterized protein</fullName>
    </submittedName>
</protein>
<dbReference type="AlphaFoldDB" id="A0A0E9SKR4"/>
<accession>A0A0E9SKR4</accession>
<name>A0A0E9SKR4_ANGAN</name>
<dbReference type="EMBL" id="GBXM01066770">
    <property type="protein sequence ID" value="JAH41807.1"/>
    <property type="molecule type" value="Transcribed_RNA"/>
</dbReference>
<reference evidence="2" key="1">
    <citation type="submission" date="2014-11" db="EMBL/GenBank/DDBJ databases">
        <authorList>
            <person name="Amaro Gonzalez C."/>
        </authorList>
    </citation>
    <scope>NUCLEOTIDE SEQUENCE</scope>
</reference>
<proteinExistence type="predicted"/>
<dbReference type="EMBL" id="GBXM01048849">
    <property type="protein sequence ID" value="JAH59728.1"/>
    <property type="molecule type" value="Transcribed_RNA"/>
</dbReference>
<organism evidence="2">
    <name type="scientific">Anguilla anguilla</name>
    <name type="common">European freshwater eel</name>
    <name type="synonym">Muraena anguilla</name>
    <dbReference type="NCBI Taxonomy" id="7936"/>
    <lineage>
        <taxon>Eukaryota</taxon>
        <taxon>Metazoa</taxon>
        <taxon>Chordata</taxon>
        <taxon>Craniata</taxon>
        <taxon>Vertebrata</taxon>
        <taxon>Euteleostomi</taxon>
        <taxon>Actinopterygii</taxon>
        <taxon>Neopterygii</taxon>
        <taxon>Teleostei</taxon>
        <taxon>Anguilliformes</taxon>
        <taxon>Anguillidae</taxon>
        <taxon>Anguilla</taxon>
    </lineage>
</organism>
<sequence length="31" mass="3233">MGQNTAQGIQFDKHSTATPGAKRPCLSGTQT</sequence>
<reference evidence="2" key="2">
    <citation type="journal article" date="2015" name="Fish Shellfish Immunol.">
        <title>Early steps in the European eel (Anguilla anguilla)-Vibrio vulnificus interaction in the gills: Role of the RtxA13 toxin.</title>
        <authorList>
            <person name="Callol A."/>
            <person name="Pajuelo D."/>
            <person name="Ebbesson L."/>
            <person name="Teles M."/>
            <person name="MacKenzie S."/>
            <person name="Amaro C."/>
        </authorList>
    </citation>
    <scope>NUCLEOTIDE SEQUENCE</scope>
</reference>